<name>D5WT19_KYRT2</name>
<dbReference type="STRING" id="562970.Btus_0351"/>
<dbReference type="InterPro" id="IPR001763">
    <property type="entry name" value="Rhodanese-like_dom"/>
</dbReference>
<dbReference type="PROSITE" id="PS50206">
    <property type="entry name" value="RHODANESE_3"/>
    <property type="match status" value="1"/>
</dbReference>
<accession>D5WT19</accession>
<dbReference type="Gene3D" id="3.40.250.10">
    <property type="entry name" value="Rhodanese-like domain"/>
    <property type="match status" value="1"/>
</dbReference>
<evidence type="ECO:0000259" key="1">
    <source>
        <dbReference type="PROSITE" id="PS50206"/>
    </source>
</evidence>
<dbReference type="SUPFAM" id="SSF52821">
    <property type="entry name" value="Rhodanese/Cell cycle control phosphatase"/>
    <property type="match status" value="1"/>
</dbReference>
<dbReference type="AlphaFoldDB" id="D5WT19"/>
<organism evidence="2 3">
    <name type="scientific">Kyrpidia tusciae (strain DSM 2912 / NBRC 15312 / T2)</name>
    <name type="common">Bacillus tusciae</name>
    <dbReference type="NCBI Taxonomy" id="562970"/>
    <lineage>
        <taxon>Bacteria</taxon>
        <taxon>Bacillati</taxon>
        <taxon>Bacillota</taxon>
        <taxon>Bacilli</taxon>
        <taxon>Bacillales</taxon>
        <taxon>Alicyclobacillaceae</taxon>
        <taxon>Kyrpidia</taxon>
    </lineage>
</organism>
<dbReference type="Proteomes" id="UP000002368">
    <property type="component" value="Chromosome"/>
</dbReference>
<evidence type="ECO:0000313" key="2">
    <source>
        <dbReference type="EMBL" id="ADG05123.1"/>
    </source>
</evidence>
<proteinExistence type="predicted"/>
<evidence type="ECO:0000313" key="3">
    <source>
        <dbReference type="Proteomes" id="UP000002368"/>
    </source>
</evidence>
<reference evidence="2 3" key="1">
    <citation type="journal article" date="2011" name="Stand. Genomic Sci.">
        <title>Complete genome sequence of the thermophilic, hydrogen-oxidizing Bacillus tusciae type strain (T2) and reclassification in the new genus, Kyrpidia gen. nov. as Kyrpidia tusciae comb. nov. and emendation of the family Alicyclobacillaceae da Costa and Rainey, 2010.</title>
        <authorList>
            <person name="Klenk H.P."/>
            <person name="Lapidus A."/>
            <person name="Chertkov O."/>
            <person name="Copeland A."/>
            <person name="Del Rio T.G."/>
            <person name="Nolan M."/>
            <person name="Lucas S."/>
            <person name="Chen F."/>
            <person name="Tice H."/>
            <person name="Cheng J.F."/>
            <person name="Han C."/>
            <person name="Bruce D."/>
            <person name="Goodwin L."/>
            <person name="Pitluck S."/>
            <person name="Pati A."/>
            <person name="Ivanova N."/>
            <person name="Mavromatis K."/>
            <person name="Daum C."/>
            <person name="Chen A."/>
            <person name="Palaniappan K."/>
            <person name="Chang Y.J."/>
            <person name="Land M."/>
            <person name="Hauser L."/>
            <person name="Jeffries C.D."/>
            <person name="Detter J.C."/>
            <person name="Rohde M."/>
            <person name="Abt B."/>
            <person name="Pukall R."/>
            <person name="Goker M."/>
            <person name="Bristow J."/>
            <person name="Markowitz V."/>
            <person name="Hugenholtz P."/>
            <person name="Eisen J.A."/>
        </authorList>
    </citation>
    <scope>NUCLEOTIDE SEQUENCE [LARGE SCALE GENOMIC DNA]</scope>
    <source>
        <strain evidence="2 3">DSM 2912</strain>
    </source>
</reference>
<dbReference type="HOGENOM" id="CLU_2717138_0_0_9"/>
<gene>
    <name evidence="2" type="ordered locus">Btus_0351</name>
</gene>
<feature type="domain" description="Rhodanese" evidence="1">
    <location>
        <begin position="2"/>
        <end position="71"/>
    </location>
</feature>
<dbReference type="Pfam" id="PF00581">
    <property type="entry name" value="Rhodanese"/>
    <property type="match status" value="1"/>
</dbReference>
<keyword evidence="3" id="KW-1185">Reference proteome</keyword>
<dbReference type="InterPro" id="IPR036873">
    <property type="entry name" value="Rhodanese-like_dom_sf"/>
</dbReference>
<dbReference type="KEGG" id="bts:Btus_0351"/>
<dbReference type="eggNOG" id="COG0607">
    <property type="taxonomic scope" value="Bacteria"/>
</dbReference>
<dbReference type="EMBL" id="CP002017">
    <property type="protein sequence ID" value="ADG05123.1"/>
    <property type="molecule type" value="Genomic_DNA"/>
</dbReference>
<sequence length="72" mass="7705">MPGEVNLDPAAYTASDLPGDKNVTLVFYCKDPGCGAARHAARRAERMGYPHVFVMPDGIEGWVRAGNAVEQG</sequence>
<protein>
    <recommendedName>
        <fullName evidence="1">Rhodanese domain-containing protein</fullName>
    </recommendedName>
</protein>